<sequence length="515" mass="58851">MTTTLIPILGDQLTPDISSLDGADPDTSVVLMMEVADETTYVSHHKAKIAFILSAMRHHAARLRQLGWTVEYVKLDDPDNSGSFTGEVARAVERHSPDRIVVTEAGEWRVAAMLDQWETRFEAEVEIRPDTRFIATHADFDDWAEGRSQLRMEYFYREMRRKTGLLMDGDKPEGDKWNYDKANRKPPPGGTLDMPRPIEFQPDDVTREVIDMVAKRFADHPGSLDSFHFAVTHEEAMRAKRQFLDHALPCFGDYQDAMLTGEPFLWHSILSPYINCGLLDPLDLCRDVAERYADGKVPLNSAEGFIRQIIGWREYVRGIYWREGPDYVARNFLNAKRDLPGVYWTGDTDMHCLSQAIGQTLDHAYAHHIQRLMITGNFALLIGADPKQVHEWYLEVYADAYEWVELPNTLGMTQFGDGGLLASKPYASSGSYIDRMSDYCTHCRYDVKQRTGEDACPFNALYWDFLARNEDKLGDNRRLSMPYRSWEKMDADTKRSLRASARAFLDRLDGASGAD</sequence>
<feature type="region of interest" description="Disordered" evidence="1">
    <location>
        <begin position="172"/>
        <end position="197"/>
    </location>
</feature>
<proteinExistence type="predicted"/>
<protein>
    <submittedName>
        <fullName evidence="2">Cryptochrome/photolyase family protein</fullName>
    </submittedName>
</protein>
<dbReference type="InterPro" id="IPR007357">
    <property type="entry name" value="PhrB-like"/>
</dbReference>
<gene>
    <name evidence="2" type="ORF">KY084_03930</name>
</gene>
<accession>A0ABS6XIR0</accession>
<reference evidence="2 3" key="1">
    <citation type="submission" date="2021-07" db="EMBL/GenBank/DDBJ databases">
        <title>Stakelama flava sp. nov., a novel endophytic bacterium isolated from branch of Kandelia candel.</title>
        <authorList>
            <person name="Tuo L."/>
        </authorList>
    </citation>
    <scope>NUCLEOTIDE SEQUENCE [LARGE SCALE GENOMIC DNA]</scope>
    <source>
        <strain evidence="2 3">CBK3Z-3</strain>
    </source>
</reference>
<comment type="caution">
    <text evidence="2">The sequence shown here is derived from an EMBL/GenBank/DDBJ whole genome shotgun (WGS) entry which is preliminary data.</text>
</comment>
<evidence type="ECO:0000313" key="2">
    <source>
        <dbReference type="EMBL" id="MBW4330021.1"/>
    </source>
</evidence>
<evidence type="ECO:0000313" key="3">
    <source>
        <dbReference type="Proteomes" id="UP001197214"/>
    </source>
</evidence>
<dbReference type="PANTHER" id="PTHR38657:SF1">
    <property type="entry name" value="SLR1343 PROTEIN"/>
    <property type="match status" value="1"/>
</dbReference>
<dbReference type="RefSeq" id="WP_219237142.1">
    <property type="nucleotide sequence ID" value="NZ_JAHWZX010000003.1"/>
</dbReference>
<name>A0ABS6XIR0_9SPHN</name>
<dbReference type="InterPro" id="IPR052551">
    <property type="entry name" value="UV-DNA_repair_photolyase"/>
</dbReference>
<dbReference type="Proteomes" id="UP001197214">
    <property type="component" value="Unassembled WGS sequence"/>
</dbReference>
<feature type="compositionally biased region" description="Basic and acidic residues" evidence="1">
    <location>
        <begin position="172"/>
        <end position="183"/>
    </location>
</feature>
<keyword evidence="3" id="KW-1185">Reference proteome</keyword>
<dbReference type="EMBL" id="JAHWZX010000003">
    <property type="protein sequence ID" value="MBW4330021.1"/>
    <property type="molecule type" value="Genomic_DNA"/>
</dbReference>
<dbReference type="PANTHER" id="PTHR38657">
    <property type="entry name" value="SLR1343 PROTEIN"/>
    <property type="match status" value="1"/>
</dbReference>
<organism evidence="2 3">
    <name type="scientific">Stakelama flava</name>
    <dbReference type="NCBI Taxonomy" id="2860338"/>
    <lineage>
        <taxon>Bacteria</taxon>
        <taxon>Pseudomonadati</taxon>
        <taxon>Pseudomonadota</taxon>
        <taxon>Alphaproteobacteria</taxon>
        <taxon>Sphingomonadales</taxon>
        <taxon>Sphingomonadaceae</taxon>
        <taxon>Stakelama</taxon>
    </lineage>
</organism>
<evidence type="ECO:0000256" key="1">
    <source>
        <dbReference type="SAM" id="MobiDB-lite"/>
    </source>
</evidence>
<dbReference type="Pfam" id="PF04244">
    <property type="entry name" value="DPRP"/>
    <property type="match status" value="1"/>
</dbReference>